<evidence type="ECO:0000313" key="1">
    <source>
        <dbReference type="EMBL" id="MXO67722.1"/>
    </source>
</evidence>
<name>A0ABW9UUX6_9SPHN</name>
<accession>A0ABW9UUX6</accession>
<dbReference type="RefSeq" id="WP_160732350.1">
    <property type="nucleotide sequence ID" value="NZ_WTYO01000001.1"/>
</dbReference>
<keyword evidence="2" id="KW-1185">Reference proteome</keyword>
<reference evidence="1 2" key="1">
    <citation type="submission" date="2019-12" db="EMBL/GenBank/DDBJ databases">
        <title>Genomic-based taxomic classification of the family Erythrobacteraceae.</title>
        <authorList>
            <person name="Xu L."/>
        </authorList>
    </citation>
    <scope>NUCLEOTIDE SEQUENCE [LARGE SCALE GENOMIC DNA]</scope>
    <source>
        <strain evidence="1 2">H32</strain>
    </source>
</reference>
<dbReference type="Proteomes" id="UP000444401">
    <property type="component" value="Unassembled WGS sequence"/>
</dbReference>
<gene>
    <name evidence="1" type="ORF">GRI72_02600</name>
</gene>
<sequence>MSRFRHFLAIDWSGAAGERHAGIALALADAQGGAPVLVDRGRRWSRPEVLAFLAEGLPADTLVGLDLGISLPFADCGAFFPGLAESPADARALWALVDRVSARDPHLGAGSFVDHPAFAPYFRRHGGREGARFRCDGAAHGKGRFRVTESAQAAMGCKPYSNFNLVGAAQVGKASLTGMRLLHRLGPALPVWPIDPLPPTGSVVVEIYTSLAALEAGRSAARAKMRSHAALGEALGALGSPAPRGTGAIDDHASDALLAAAWLRKVAGDPERWRPRALTPALARTEGWTFGAL</sequence>
<proteinExistence type="predicted"/>
<protein>
    <recommendedName>
        <fullName evidence="3">DUF429 domain-containing protein</fullName>
    </recommendedName>
</protein>
<evidence type="ECO:0000313" key="2">
    <source>
        <dbReference type="Proteomes" id="UP000444401"/>
    </source>
</evidence>
<organism evidence="1 2">
    <name type="scientific">Pelagerythrobacter marinus</name>
    <dbReference type="NCBI Taxonomy" id="538382"/>
    <lineage>
        <taxon>Bacteria</taxon>
        <taxon>Pseudomonadati</taxon>
        <taxon>Pseudomonadota</taxon>
        <taxon>Alphaproteobacteria</taxon>
        <taxon>Sphingomonadales</taxon>
        <taxon>Erythrobacteraceae</taxon>
        <taxon>Pelagerythrobacter</taxon>
    </lineage>
</organism>
<evidence type="ECO:0008006" key="3">
    <source>
        <dbReference type="Google" id="ProtNLM"/>
    </source>
</evidence>
<comment type="caution">
    <text evidence="1">The sequence shown here is derived from an EMBL/GenBank/DDBJ whole genome shotgun (WGS) entry which is preliminary data.</text>
</comment>
<dbReference type="EMBL" id="WTYO01000001">
    <property type="protein sequence ID" value="MXO67722.1"/>
    <property type="molecule type" value="Genomic_DNA"/>
</dbReference>